<keyword evidence="6" id="KW-1185">Reference proteome</keyword>
<feature type="coiled-coil region" evidence="1">
    <location>
        <begin position="250"/>
        <end position="277"/>
    </location>
</feature>
<evidence type="ECO:0000313" key="5">
    <source>
        <dbReference type="EMBL" id="MQT01231.1"/>
    </source>
</evidence>
<dbReference type="InterPro" id="IPR027417">
    <property type="entry name" value="P-loop_NTPase"/>
</dbReference>
<dbReference type="InterPro" id="IPR051396">
    <property type="entry name" value="Bact_Antivir_Def_Nuclease"/>
</dbReference>
<evidence type="ECO:0000256" key="1">
    <source>
        <dbReference type="SAM" id="Coils"/>
    </source>
</evidence>
<sequence>MSRGPLRCSLGLTILWSTMRLEHIMIDNFRGLSHVDMSFSRFGCLIGENNAGKSSVFQALNMFLRSGSAVDTDFLSPARPIRIRLTFTGIGAADLERLEESHRSRIEPVVADGRLTLARTYEGVGKGTMWVVGKVPRDLRFRKEALEKVLRPKISTEELEENVKYTYPEIFAKLSGKITRTAVKREWAECVANLRDDEYTTGDEALMTGLDKSVAPLLPEPIYIPAVKELNDDLKTSSTATFGRLLSILFEDIEHQLPQLEASFEQLRSQLNVVSQEDGGESDGRLPEVREIESLIQRNLQESFPRASVRLEIPPPRLRSLLEGAQITVNDGINGPFKTKGDGLRRSVAFAILRAYVDMKTAKPTKPDSAQQPCLLMFEEPEVFLHPQAQRQLFDALTVFSGYNDVLVSTHSSSFCAPGATGTFVKVVKDHTLEPPASRTCVIDLSDMDARDQFEIITHENNEAAFFATSVLLVEGPSDRTLIPHIARSLSPQWDFDKHGAAIAKVEGKGSIERYRSFFQRFEMRVAVVADLDAVLDGFDKLGASDECRQLRDRVVSKVNELVKDEDIKVSSSTLKSLGRSGSARTLWEHAQLKGEEHAQGLCEFEELDAAVKVFFARSASGTARRILEDAEDLELEKMKLDLLRMLRHEDIYVWERGAIEAYYPELQANESNNKNDRARMFCERYTTADAIRGLPVFKGSAACEFDLIFEAFFGTSPLQPGTVEIPQQATADNSGPVAPISPAVQGPR</sequence>
<dbReference type="Pfam" id="PF13175">
    <property type="entry name" value="AAA_15"/>
    <property type="match status" value="1"/>
</dbReference>
<accession>A0A646KGP2</accession>
<dbReference type="CDD" id="cd01026">
    <property type="entry name" value="TOPRIM_OLD"/>
    <property type="match status" value="1"/>
</dbReference>
<dbReference type="Proteomes" id="UP000419138">
    <property type="component" value="Unassembled WGS sequence"/>
</dbReference>
<evidence type="ECO:0000313" key="6">
    <source>
        <dbReference type="Proteomes" id="UP000419138"/>
    </source>
</evidence>
<dbReference type="AlphaFoldDB" id="A0A646KGP2"/>
<dbReference type="InterPro" id="IPR034139">
    <property type="entry name" value="TOPRIM_OLD"/>
</dbReference>
<name>A0A646KGP2_STRJU</name>
<evidence type="ECO:0000256" key="2">
    <source>
        <dbReference type="SAM" id="MobiDB-lite"/>
    </source>
</evidence>
<comment type="caution">
    <text evidence="5">The sequence shown here is derived from an EMBL/GenBank/DDBJ whole genome shotgun (WGS) entry which is preliminary data.</text>
</comment>
<reference evidence="5 6" key="1">
    <citation type="submission" date="2019-05" db="EMBL/GenBank/DDBJ databases">
        <title>Comparative genomics and metabolomics analyses of clavulanic acid producing Streptomyces species provides insight into specialized metabolism and evolution of beta-lactam biosynthetic gene clusters.</title>
        <authorList>
            <person name="Moore M.A."/>
            <person name="Cruz-Morales P."/>
            <person name="Barona Gomez F."/>
            <person name="Kapil T."/>
        </authorList>
    </citation>
    <scope>NUCLEOTIDE SEQUENCE [LARGE SCALE GENOMIC DNA]</scope>
    <source>
        <strain evidence="5 6">NRRL 5741</strain>
    </source>
</reference>
<dbReference type="InterPro" id="IPR041685">
    <property type="entry name" value="AAA_GajA/Old/RecF-like"/>
</dbReference>
<feature type="domain" description="OLD protein-like TOPRIM" evidence="4">
    <location>
        <begin position="466"/>
        <end position="533"/>
    </location>
</feature>
<dbReference type="Pfam" id="PF20469">
    <property type="entry name" value="OLD-like_TOPRIM"/>
    <property type="match status" value="1"/>
</dbReference>
<dbReference type="OrthoDB" id="104167at2"/>
<proteinExistence type="predicted"/>
<gene>
    <name evidence="5" type="ORF">FF041_13675</name>
</gene>
<dbReference type="SUPFAM" id="SSF52540">
    <property type="entry name" value="P-loop containing nucleoside triphosphate hydrolases"/>
    <property type="match status" value="1"/>
</dbReference>
<dbReference type="EMBL" id="VCLA01000117">
    <property type="protein sequence ID" value="MQT01231.1"/>
    <property type="molecule type" value="Genomic_DNA"/>
</dbReference>
<feature type="domain" description="Endonuclease GajA/Old nuclease/RecF-like AAA" evidence="3">
    <location>
        <begin position="19"/>
        <end position="415"/>
    </location>
</feature>
<evidence type="ECO:0000259" key="3">
    <source>
        <dbReference type="Pfam" id="PF13175"/>
    </source>
</evidence>
<protein>
    <submittedName>
        <fullName evidence="5">DUF2813 domain-containing protein</fullName>
    </submittedName>
</protein>
<dbReference type="PANTHER" id="PTHR43581">
    <property type="entry name" value="ATP/GTP PHOSPHATASE"/>
    <property type="match status" value="1"/>
</dbReference>
<organism evidence="5 6">
    <name type="scientific">Streptomyces jumonjinensis</name>
    <dbReference type="NCBI Taxonomy" id="1945"/>
    <lineage>
        <taxon>Bacteria</taxon>
        <taxon>Bacillati</taxon>
        <taxon>Actinomycetota</taxon>
        <taxon>Actinomycetes</taxon>
        <taxon>Kitasatosporales</taxon>
        <taxon>Streptomycetaceae</taxon>
        <taxon>Streptomyces</taxon>
    </lineage>
</organism>
<keyword evidence="1" id="KW-0175">Coiled coil</keyword>
<feature type="region of interest" description="Disordered" evidence="2">
    <location>
        <begin position="729"/>
        <end position="749"/>
    </location>
</feature>
<dbReference type="Gene3D" id="3.40.50.300">
    <property type="entry name" value="P-loop containing nucleotide triphosphate hydrolases"/>
    <property type="match status" value="1"/>
</dbReference>
<evidence type="ECO:0000259" key="4">
    <source>
        <dbReference type="Pfam" id="PF20469"/>
    </source>
</evidence>
<dbReference type="PANTHER" id="PTHR43581:SF4">
    <property type="entry name" value="ATP_GTP PHOSPHATASE"/>
    <property type="match status" value="1"/>
</dbReference>